<sequence length="195" mass="21022">MVAAVSGGAFFLKYPMTESQQTAATRLAQLEWRWKSFAHLTSVEVYETLAARSAVFVVEQNCVYADIDGLDMAAWHLLAYGAAADAGAGVDAGANAGANVTQPSLAGYLRVLLPDADDTDVRIGRVLTTAPFRGIGLGNAMLERALVHIRAQWPGTPIRLHAQAHLQKFYGAFGFAPVSEIHDEDGIPHVWMRSV</sequence>
<name>A0ABM8NZM2_9BURK</name>
<dbReference type="InterPro" id="IPR000182">
    <property type="entry name" value="GNAT_dom"/>
</dbReference>
<dbReference type="Gene3D" id="3.40.630.30">
    <property type="match status" value="1"/>
</dbReference>
<comment type="caution">
    <text evidence="2">The sequence shown here is derived from an EMBL/GenBank/DDBJ whole genome shotgun (WGS) entry which is preliminary data.</text>
</comment>
<keyword evidence="3" id="KW-1185">Reference proteome</keyword>
<dbReference type="InterPro" id="IPR016181">
    <property type="entry name" value="Acyl_CoA_acyltransferase"/>
</dbReference>
<reference evidence="2 3" key="1">
    <citation type="submission" date="2020-10" db="EMBL/GenBank/DDBJ databases">
        <authorList>
            <person name="Peeters C."/>
        </authorList>
    </citation>
    <scope>NUCLEOTIDE SEQUENCE [LARGE SCALE GENOMIC DNA]</scope>
    <source>
        <strain evidence="2 3">LMG 28140</strain>
    </source>
</reference>
<organism evidence="2 3">
    <name type="scientific">Paraburkholderia metrosideri</name>
    <dbReference type="NCBI Taxonomy" id="580937"/>
    <lineage>
        <taxon>Bacteria</taxon>
        <taxon>Pseudomonadati</taxon>
        <taxon>Pseudomonadota</taxon>
        <taxon>Betaproteobacteria</taxon>
        <taxon>Burkholderiales</taxon>
        <taxon>Burkholderiaceae</taxon>
        <taxon>Paraburkholderia</taxon>
    </lineage>
</organism>
<accession>A0ABM8NZM2</accession>
<proteinExistence type="predicted"/>
<evidence type="ECO:0000259" key="1">
    <source>
        <dbReference type="Pfam" id="PF13673"/>
    </source>
</evidence>
<protein>
    <submittedName>
        <fullName evidence="2">Protein ElaA</fullName>
    </submittedName>
</protein>
<feature type="domain" description="N-acetyltransferase" evidence="1">
    <location>
        <begin position="117"/>
        <end position="193"/>
    </location>
</feature>
<dbReference type="Proteomes" id="UP000598032">
    <property type="component" value="Unassembled WGS sequence"/>
</dbReference>
<evidence type="ECO:0000313" key="3">
    <source>
        <dbReference type="Proteomes" id="UP000598032"/>
    </source>
</evidence>
<gene>
    <name evidence="2" type="primary">elaA_2</name>
    <name evidence="2" type="ORF">LMG28140_04956</name>
</gene>
<dbReference type="Pfam" id="PF13673">
    <property type="entry name" value="Acetyltransf_10"/>
    <property type="match status" value="1"/>
</dbReference>
<evidence type="ECO:0000313" key="2">
    <source>
        <dbReference type="EMBL" id="CAD6550876.1"/>
    </source>
</evidence>
<dbReference type="SUPFAM" id="SSF55729">
    <property type="entry name" value="Acyl-CoA N-acyltransferases (Nat)"/>
    <property type="match status" value="1"/>
</dbReference>
<dbReference type="EMBL" id="CAJHCP010000011">
    <property type="protein sequence ID" value="CAD6550876.1"/>
    <property type="molecule type" value="Genomic_DNA"/>
</dbReference>